<dbReference type="PROSITE" id="PS50238">
    <property type="entry name" value="RHOGAP"/>
    <property type="match status" value="1"/>
</dbReference>
<dbReference type="EMBL" id="JANVFS010000006">
    <property type="protein sequence ID" value="KAJ4491139.1"/>
    <property type="molecule type" value="Genomic_DNA"/>
</dbReference>
<feature type="region of interest" description="Disordered" evidence="1">
    <location>
        <begin position="1195"/>
        <end position="1368"/>
    </location>
</feature>
<feature type="compositionally biased region" description="Polar residues" evidence="1">
    <location>
        <begin position="953"/>
        <end position="966"/>
    </location>
</feature>
<feature type="compositionally biased region" description="Acidic residues" evidence="1">
    <location>
        <begin position="1467"/>
        <end position="1480"/>
    </location>
</feature>
<feature type="region of interest" description="Disordered" evidence="1">
    <location>
        <begin position="493"/>
        <end position="528"/>
    </location>
</feature>
<organism evidence="3 4">
    <name type="scientific">Lentinula lateritia</name>
    <dbReference type="NCBI Taxonomy" id="40482"/>
    <lineage>
        <taxon>Eukaryota</taxon>
        <taxon>Fungi</taxon>
        <taxon>Dikarya</taxon>
        <taxon>Basidiomycota</taxon>
        <taxon>Agaricomycotina</taxon>
        <taxon>Agaricomycetes</taxon>
        <taxon>Agaricomycetidae</taxon>
        <taxon>Agaricales</taxon>
        <taxon>Marasmiineae</taxon>
        <taxon>Omphalotaceae</taxon>
        <taxon>Lentinula</taxon>
    </lineage>
</organism>
<proteinExistence type="predicted"/>
<feature type="compositionally biased region" description="Polar residues" evidence="1">
    <location>
        <begin position="1278"/>
        <end position="1290"/>
    </location>
</feature>
<feature type="compositionally biased region" description="Polar residues" evidence="1">
    <location>
        <begin position="431"/>
        <end position="458"/>
    </location>
</feature>
<feature type="compositionally biased region" description="Polar residues" evidence="1">
    <location>
        <begin position="631"/>
        <end position="640"/>
    </location>
</feature>
<feature type="compositionally biased region" description="Polar residues" evidence="1">
    <location>
        <begin position="1227"/>
        <end position="1237"/>
    </location>
</feature>
<reference evidence="3" key="2">
    <citation type="journal article" date="2023" name="Proc. Natl. Acad. Sci. U.S.A.">
        <title>A global phylogenomic analysis of the shiitake genus Lentinula.</title>
        <authorList>
            <person name="Sierra-Patev S."/>
            <person name="Min B."/>
            <person name="Naranjo-Ortiz M."/>
            <person name="Looney B."/>
            <person name="Konkel Z."/>
            <person name="Slot J.C."/>
            <person name="Sakamoto Y."/>
            <person name="Steenwyk J.L."/>
            <person name="Rokas A."/>
            <person name="Carro J."/>
            <person name="Camarero S."/>
            <person name="Ferreira P."/>
            <person name="Molpeceres G."/>
            <person name="Ruiz-Duenas F.J."/>
            <person name="Serrano A."/>
            <person name="Henrissat B."/>
            <person name="Drula E."/>
            <person name="Hughes K.W."/>
            <person name="Mata J.L."/>
            <person name="Ishikawa N.K."/>
            <person name="Vargas-Isla R."/>
            <person name="Ushijima S."/>
            <person name="Smith C.A."/>
            <person name="Donoghue J."/>
            <person name="Ahrendt S."/>
            <person name="Andreopoulos W."/>
            <person name="He G."/>
            <person name="LaButti K."/>
            <person name="Lipzen A."/>
            <person name="Ng V."/>
            <person name="Riley R."/>
            <person name="Sandor L."/>
            <person name="Barry K."/>
            <person name="Martinez A.T."/>
            <person name="Xiao Y."/>
            <person name="Gibbons J.G."/>
            <person name="Terashima K."/>
            <person name="Grigoriev I.V."/>
            <person name="Hibbett D."/>
        </authorList>
    </citation>
    <scope>NUCLEOTIDE SEQUENCE</scope>
    <source>
        <strain evidence="3">Sp2 HRB7682 ss15</strain>
    </source>
</reference>
<feature type="region of interest" description="Disordered" evidence="1">
    <location>
        <begin position="412"/>
        <end position="458"/>
    </location>
</feature>
<reference evidence="3" key="1">
    <citation type="submission" date="2022-08" db="EMBL/GenBank/DDBJ databases">
        <authorList>
            <consortium name="DOE Joint Genome Institute"/>
            <person name="Min B."/>
            <person name="Riley R."/>
            <person name="Sierra-Patev S."/>
            <person name="Naranjo-Ortiz M."/>
            <person name="Looney B."/>
            <person name="Konkel Z."/>
            <person name="Slot J.C."/>
            <person name="Sakamoto Y."/>
            <person name="Steenwyk J.L."/>
            <person name="Rokas A."/>
            <person name="Carro J."/>
            <person name="Camarero S."/>
            <person name="Ferreira P."/>
            <person name="Molpeceres G."/>
            <person name="Ruiz-Duenas F.J."/>
            <person name="Serrano A."/>
            <person name="Henrissat B."/>
            <person name="Drula E."/>
            <person name="Hughes K.W."/>
            <person name="Mata J.L."/>
            <person name="Ishikawa N.K."/>
            <person name="Vargas-Isla R."/>
            <person name="Ushijima S."/>
            <person name="Smith C.A."/>
            <person name="Ahrendt S."/>
            <person name="Andreopoulos W."/>
            <person name="He G."/>
            <person name="Labutti K."/>
            <person name="Lipzen A."/>
            <person name="Ng V."/>
            <person name="Sandor L."/>
            <person name="Barry K."/>
            <person name="Martinez A.T."/>
            <person name="Xiao Y."/>
            <person name="Gibbons J.G."/>
            <person name="Terashima K."/>
            <person name="Hibbett D.S."/>
            <person name="Grigoriev I.V."/>
        </authorList>
    </citation>
    <scope>NUCLEOTIDE SEQUENCE</scope>
    <source>
        <strain evidence="3">Sp2 HRB7682 ss15</strain>
    </source>
</reference>
<dbReference type="GO" id="GO:0007165">
    <property type="term" value="P:signal transduction"/>
    <property type="evidence" value="ECO:0007669"/>
    <property type="project" value="InterPro"/>
</dbReference>
<feature type="region of interest" description="Disordered" evidence="1">
    <location>
        <begin position="985"/>
        <end position="1098"/>
    </location>
</feature>
<dbReference type="Pfam" id="PF08101">
    <property type="entry name" value="Msb1-Mug8_dom"/>
    <property type="match status" value="1"/>
</dbReference>
<dbReference type="Proteomes" id="UP001150238">
    <property type="component" value="Unassembled WGS sequence"/>
</dbReference>
<dbReference type="InterPro" id="IPR037508">
    <property type="entry name" value="Msb1/Mug8"/>
</dbReference>
<name>A0A9W9AX55_9AGAR</name>
<protein>
    <recommendedName>
        <fullName evidence="2">Rho-GAP domain-containing protein</fullName>
    </recommendedName>
</protein>
<feature type="compositionally biased region" description="Low complexity" evidence="1">
    <location>
        <begin position="1238"/>
        <end position="1252"/>
    </location>
</feature>
<comment type="caution">
    <text evidence="3">The sequence shown here is derived from an EMBL/GenBank/DDBJ whole genome shotgun (WGS) entry which is preliminary data.</text>
</comment>
<dbReference type="PANTHER" id="PTHR28093:SF1">
    <property type="entry name" value="MORPHOGENESIS-RELATED PROTEIN MSB1"/>
    <property type="match status" value="1"/>
</dbReference>
<dbReference type="InterPro" id="IPR000198">
    <property type="entry name" value="RhoGAP_dom"/>
</dbReference>
<dbReference type="InterPro" id="IPR008936">
    <property type="entry name" value="Rho_GTPase_activation_prot"/>
</dbReference>
<dbReference type="Gene3D" id="1.10.555.10">
    <property type="entry name" value="Rho GTPase activation protein"/>
    <property type="match status" value="1"/>
</dbReference>
<accession>A0A9W9AX55</accession>
<evidence type="ECO:0000313" key="4">
    <source>
        <dbReference type="Proteomes" id="UP001150238"/>
    </source>
</evidence>
<feature type="compositionally biased region" description="Low complexity" evidence="1">
    <location>
        <begin position="940"/>
        <end position="950"/>
    </location>
</feature>
<feature type="domain" description="Rho-GAP" evidence="2">
    <location>
        <begin position="77"/>
        <end position="273"/>
    </location>
</feature>
<feature type="region of interest" description="Disordered" evidence="1">
    <location>
        <begin position="629"/>
        <end position="669"/>
    </location>
</feature>
<feature type="region of interest" description="Disordered" evidence="1">
    <location>
        <begin position="934"/>
        <end position="972"/>
    </location>
</feature>
<dbReference type="PANTHER" id="PTHR28093">
    <property type="entry name" value="MORPHOGENESIS-RELATED PROTEIN MSB1"/>
    <property type="match status" value="1"/>
</dbReference>
<feature type="compositionally biased region" description="Acidic residues" evidence="1">
    <location>
        <begin position="988"/>
        <end position="1000"/>
    </location>
</feature>
<sequence length="1521" mass="163815">MPLFLSKVFGRKKHEDKASTSSKSSASPLEGKFEYVIPSPSLEKGPDYPHLSLNLPERRENRVLSHVFENGDAVGRTRLSPEQALEIVRSCSQVIITRGLETLGIMHPHWHSASSATQQRLILLYIQSPAAVFESEVNSTRSAHDVAAVFRWAIRHLELPGASFGNDPTWYHNFFKAEKSASYPLNSFTEMLAPQLPAINLELLTTTLNLFSSLAAHSEANSISGSKLSKFLGLWLLTAERSTPGDDFLAFYNKWDKHGRILEHLFLSHIRNEIAHHRMPKRLVELVKHYPYAGITQSSTEHDLLPRPRFSTRRYDALFVHIDTESSLSGPKASRHSLQMVADALNAITPSTDTPPYSIWREIQQTAAAGDEELLYSPSVGRFPAVGRVLSDETLGILSLLADDEIQRESSINFVSQTNSPKEDTDRNGPGQRSTSTSIHARQLSVSSSDTAMPQRPSFNNLGLNLDWNSFSSSGFSQSSPLLTPLAETLLESKDSEVTSPSVTPSRKGSKKSVKTPPHQSRRSLDVLPPITIPTTPGTWSQLQNDLTTTSSITAKTSSRVTKVELIPLDEGFIDFWNDSLLDPITDVEAWPKFVVCRLKTSVGTQAKQVEWIVVEQQYIKPAPKILSVARSPTSHSTDTSAHETTVESTSSPKSPAMRASSPRPSLSSVNASVKRFSFWGGSKKDKGEKEDLSHTTKKKVTGVKIGEMGEILAQEEPKSPKVASPPKKVVEVPAVVEEEQEVQETKKDLVVTHAKAEIGSESIVSPGVAVASTGIGAADVSADIAELAVEVQQEVPHPDMEEQQKKLIPAAMQAFNELKEEQEIRSSTPVAVPPPQESSTVKEFSSTIQTNPRAAFDGSTSPELLPQVVASSVVESAPAVEAIEADADVPVELAIDEPAPQVQKETTLEEVAEQIPDVQELESVVEVPVDEIVEDEPVTLETVTEPTDVQEPVTNVSASDASQSIPEPAQFVKEPAVAPILVIEPTTTDEPEPMTEETVVDASWGSARSIHEPIVQELAEETAEATLVEGPEHARDVSSPQEPISTTVEDAPEPASPEETMPASRAESVLVQEQIDGPQAESQLPPEAAVEEVEDGPASAIASMNLESGSADLVVERFENIEPAEELPVVDEAPAQEAEIITPSTDDLEDSQALALSEASTTIFSSEFDPPPPAPIESTLVDLVDASAVSVEATEPATHIAEGVHEISLPEDTAPETEDNIPVAVEQSNDASNTQLPEMEAASEVAASPPAFETSLPEPSQEVPESAENVKIKPQEPDTSVESLSNNHAPDSMPSIPVESATSVNPTSEHAKTVNEDAIARENPEPAEDVVEVPEQPATIDDVEAEQNESLVRSEPLRDSSPGLENDTVSLSEVPVVNAPVIPPASPSAHPVVIDTHPEEIKGNVPEGISDDISDDLPEKYLSPAPATVVFAGKTVGPALALNSSEIVTAALADEARDVDGKGEAVGEEIGADDADDVKESEVGNGTRSYEAMHDEVETKHEAEPATPTKREPGDALPST</sequence>
<feature type="compositionally biased region" description="Polar residues" evidence="1">
    <location>
        <begin position="498"/>
        <end position="507"/>
    </location>
</feature>
<feature type="region of interest" description="Disordered" evidence="1">
    <location>
        <begin position="822"/>
        <end position="841"/>
    </location>
</feature>
<dbReference type="SUPFAM" id="SSF48350">
    <property type="entry name" value="GTPase activation domain, GAP"/>
    <property type="match status" value="1"/>
</dbReference>
<feature type="compositionally biased region" description="Low complexity" evidence="1">
    <location>
        <begin position="651"/>
        <end position="669"/>
    </location>
</feature>
<evidence type="ECO:0000259" key="2">
    <source>
        <dbReference type="PROSITE" id="PS50238"/>
    </source>
</evidence>
<feature type="region of interest" description="Disordered" evidence="1">
    <location>
        <begin position="1399"/>
        <end position="1419"/>
    </location>
</feature>
<feature type="compositionally biased region" description="Polar residues" evidence="1">
    <location>
        <begin position="1039"/>
        <end position="1049"/>
    </location>
</feature>
<feature type="region of interest" description="Disordered" evidence="1">
    <location>
        <begin position="9"/>
        <end position="29"/>
    </location>
</feature>
<gene>
    <name evidence="3" type="ORF">C8J55DRAFT_469057</name>
</gene>
<evidence type="ECO:0000313" key="3">
    <source>
        <dbReference type="EMBL" id="KAJ4491139.1"/>
    </source>
</evidence>
<evidence type="ECO:0000256" key="1">
    <source>
        <dbReference type="SAM" id="MobiDB-lite"/>
    </source>
</evidence>
<feature type="region of interest" description="Disordered" evidence="1">
    <location>
        <begin position="1461"/>
        <end position="1521"/>
    </location>
</feature>
<dbReference type="InterPro" id="IPR012965">
    <property type="entry name" value="Msb1/Mug8_dom"/>
</dbReference>
<feature type="compositionally biased region" description="Basic and acidic residues" evidence="1">
    <location>
        <begin position="1492"/>
        <end position="1515"/>
    </location>
</feature>
<feature type="compositionally biased region" description="Basic and acidic residues" evidence="1">
    <location>
        <begin position="1310"/>
        <end position="1325"/>
    </location>
</feature>